<keyword evidence="1" id="KW-0472">Membrane</keyword>
<comment type="caution">
    <text evidence="2">The sequence shown here is derived from an EMBL/GenBank/DDBJ whole genome shotgun (WGS) entry which is preliminary data.</text>
</comment>
<feature type="transmembrane region" description="Helical" evidence="1">
    <location>
        <begin position="20"/>
        <end position="40"/>
    </location>
</feature>
<dbReference type="PATRIC" id="fig|1194404.4.peg.3293"/>
<name>S6UFU6_PSESF</name>
<accession>S6UFU6</accession>
<keyword evidence="1" id="KW-0812">Transmembrane</keyword>
<dbReference type="AlphaFoldDB" id="S6UFU6"/>
<dbReference type="Proteomes" id="UP000015729">
    <property type="component" value="Unassembled WGS sequence"/>
</dbReference>
<feature type="non-terminal residue" evidence="2">
    <location>
        <position position="52"/>
    </location>
</feature>
<sequence length="52" mass="5918">MSKVAVAPSASSLSRFWHKWRFHINVLLVLIPLGFMPKYFSDNALDRGDKGL</sequence>
<reference evidence="2 3" key="1">
    <citation type="journal article" date="2013" name="PLoS Pathog.">
        <title>Genomic analysis of the Kiwifruit pathogen Pseudomonas syringae pv. actinidiae provides insight into the origins of an emergent plant disease.</title>
        <authorList>
            <person name="McCann H.C."/>
            <person name="Rikkerink E.H."/>
            <person name="Bertels F."/>
            <person name="Fiers M."/>
            <person name="Lu A."/>
            <person name="Rees-George J."/>
            <person name="Andersen M.T."/>
            <person name="Gleave A.P."/>
            <person name="Haubold B."/>
            <person name="Wohlers M.W."/>
            <person name="Guttman D.S."/>
            <person name="Wang P.W."/>
            <person name="Straub C."/>
            <person name="Vanneste J.L."/>
            <person name="Rainey P.B."/>
            <person name="Templeton M.D."/>
        </authorList>
    </citation>
    <scope>NUCLEOTIDE SEQUENCE [LARGE SCALE GENOMIC DNA]</scope>
    <source>
        <strain evidence="2 3">ICMP 18807</strain>
    </source>
</reference>
<gene>
    <name evidence="2" type="ORF">A244_15914</name>
</gene>
<evidence type="ECO:0000256" key="1">
    <source>
        <dbReference type="SAM" id="Phobius"/>
    </source>
</evidence>
<evidence type="ECO:0000313" key="3">
    <source>
        <dbReference type="Proteomes" id="UP000015729"/>
    </source>
</evidence>
<organism evidence="2 3">
    <name type="scientific">Pseudomonas syringae pv. actinidiae ICMP 18807</name>
    <dbReference type="NCBI Taxonomy" id="1194404"/>
    <lineage>
        <taxon>Bacteria</taxon>
        <taxon>Pseudomonadati</taxon>
        <taxon>Pseudomonadota</taxon>
        <taxon>Gammaproteobacteria</taxon>
        <taxon>Pseudomonadales</taxon>
        <taxon>Pseudomonadaceae</taxon>
        <taxon>Pseudomonas</taxon>
        <taxon>Pseudomonas syringae</taxon>
    </lineage>
</organism>
<protein>
    <submittedName>
        <fullName evidence="2">Uncharacterized protein</fullName>
    </submittedName>
</protein>
<keyword evidence="1" id="KW-1133">Transmembrane helix</keyword>
<proteinExistence type="predicted"/>
<dbReference type="EMBL" id="AOKG01001079">
    <property type="protein sequence ID" value="EPN54492.1"/>
    <property type="molecule type" value="Genomic_DNA"/>
</dbReference>
<evidence type="ECO:0000313" key="2">
    <source>
        <dbReference type="EMBL" id="EPN54492.1"/>
    </source>
</evidence>